<feature type="domain" description="BTB" evidence="2">
    <location>
        <begin position="277"/>
        <end position="344"/>
    </location>
</feature>
<dbReference type="Pfam" id="PF00651">
    <property type="entry name" value="BTB"/>
    <property type="match status" value="2"/>
</dbReference>
<dbReference type="AlphaFoldDB" id="A0A517L6W8"/>
<organism evidence="3 4">
    <name type="scientific">Venturia effusa</name>
    <dbReference type="NCBI Taxonomy" id="50376"/>
    <lineage>
        <taxon>Eukaryota</taxon>
        <taxon>Fungi</taxon>
        <taxon>Dikarya</taxon>
        <taxon>Ascomycota</taxon>
        <taxon>Pezizomycotina</taxon>
        <taxon>Dothideomycetes</taxon>
        <taxon>Pleosporomycetidae</taxon>
        <taxon>Venturiales</taxon>
        <taxon>Venturiaceae</taxon>
        <taxon>Venturia</taxon>
    </lineage>
</organism>
<dbReference type="PROSITE" id="PS50097">
    <property type="entry name" value="BTB"/>
    <property type="match status" value="2"/>
</dbReference>
<name>A0A517L6W8_9PEZI</name>
<feature type="region of interest" description="Disordered" evidence="1">
    <location>
        <begin position="533"/>
        <end position="555"/>
    </location>
</feature>
<dbReference type="InterPro" id="IPR000210">
    <property type="entry name" value="BTB/POZ_dom"/>
</dbReference>
<dbReference type="CDD" id="cd18186">
    <property type="entry name" value="BTB_POZ_ZBTB_KLHL-like"/>
    <property type="match status" value="2"/>
</dbReference>
<evidence type="ECO:0000313" key="4">
    <source>
        <dbReference type="Proteomes" id="UP000316270"/>
    </source>
</evidence>
<evidence type="ECO:0000313" key="3">
    <source>
        <dbReference type="EMBL" id="QDS71371.1"/>
    </source>
</evidence>
<keyword evidence="4" id="KW-1185">Reference proteome</keyword>
<proteinExistence type="predicted"/>
<evidence type="ECO:0000256" key="1">
    <source>
        <dbReference type="SAM" id="MobiDB-lite"/>
    </source>
</evidence>
<dbReference type="PANTHER" id="PTHR47843:SF2">
    <property type="entry name" value="BTB DOMAIN-CONTAINING PROTEIN"/>
    <property type="match status" value="1"/>
</dbReference>
<dbReference type="OrthoDB" id="3794732at2759"/>
<accession>A0A517L6W8</accession>
<dbReference type="SUPFAM" id="SSF54695">
    <property type="entry name" value="POZ domain"/>
    <property type="match status" value="2"/>
</dbReference>
<dbReference type="EMBL" id="CP042190">
    <property type="protein sequence ID" value="QDS71371.1"/>
    <property type="molecule type" value="Genomic_DNA"/>
</dbReference>
<sequence length="555" mass="61940">MPGKEQRHCEFNPQHFTARSLTVGFDKTIEVRVGPTKQSFHLHESSLTRSSDSFKAALRNPMTKAATREIDLPEESPDAFNIYAEWLYGGSLPTNQTVSDIGLQSSPHFLIEPYLLGERLMDDLFLGHTEAAIFDIYKLETAARRWSDAATIACIYCKSPSGCKPRQIAIALGICWYSRELHELRASMNVGIAVHVTPELLEWIEDVVFAIAGVGHDPRQLAFALAEKVKKPKKRLSLEKALGQLRCQAEQLRNQDDGEAQESFAPETIGFGMRVRQNVLLGADKQVFVVHESYLTKSSEFFKAALRNPFLESQTRVIELPKEKAEDFQVYVQWLYSNCLPFRNESSGSPSTTSVPEETSNGTKIAPGAETQESRHLASTYLMAERLADDDFMTAIEVVWIDCFKGPVFLGNVIRSMDTIACHLYFSSAVGSKPRKVAIALFLSHFTHGLAGFRVSADELGETAVKRIQQAEQNPLLAEIAEDILFGIVGFGRDPKVLAYELLKMGHHSEQINANMRKLSFQDNLDSVRSRIAEEKKAGTRQNQDVPTDAEVGIP</sequence>
<gene>
    <name evidence="3" type="ORF">FKW77_002595</name>
</gene>
<dbReference type="InterPro" id="IPR011333">
    <property type="entry name" value="SKP1/BTB/POZ_sf"/>
</dbReference>
<dbReference type="Proteomes" id="UP000316270">
    <property type="component" value="Chromosome 6"/>
</dbReference>
<evidence type="ECO:0000259" key="2">
    <source>
        <dbReference type="PROSITE" id="PS50097"/>
    </source>
</evidence>
<protein>
    <recommendedName>
        <fullName evidence="2">BTB domain-containing protein</fullName>
    </recommendedName>
</protein>
<reference evidence="3 4" key="1">
    <citation type="submission" date="2019-07" db="EMBL/GenBank/DDBJ databases">
        <title>Finished genome of Venturia effusa.</title>
        <authorList>
            <person name="Young C.A."/>
            <person name="Cox M.P."/>
            <person name="Ganley A.R.D."/>
            <person name="David W.J."/>
        </authorList>
    </citation>
    <scope>NUCLEOTIDE SEQUENCE [LARGE SCALE GENOMIC DNA]</scope>
    <source>
        <strain evidence="4">albino</strain>
    </source>
</reference>
<dbReference type="PANTHER" id="PTHR47843">
    <property type="entry name" value="BTB DOMAIN-CONTAINING PROTEIN-RELATED"/>
    <property type="match status" value="1"/>
</dbReference>
<feature type="domain" description="BTB" evidence="2">
    <location>
        <begin position="25"/>
        <end position="96"/>
    </location>
</feature>
<dbReference type="Gene3D" id="3.30.710.10">
    <property type="entry name" value="Potassium Channel Kv1.1, Chain A"/>
    <property type="match status" value="2"/>
</dbReference>
<feature type="region of interest" description="Disordered" evidence="1">
    <location>
        <begin position="347"/>
        <end position="370"/>
    </location>
</feature>
<feature type="compositionally biased region" description="Low complexity" evidence="1">
    <location>
        <begin position="347"/>
        <end position="360"/>
    </location>
</feature>